<dbReference type="Pfam" id="PF13460">
    <property type="entry name" value="NAD_binding_10"/>
    <property type="match status" value="1"/>
</dbReference>
<gene>
    <name evidence="2" type="ORF">J2T57_000873</name>
</gene>
<dbReference type="PROSITE" id="PS00061">
    <property type="entry name" value="ADH_SHORT"/>
    <property type="match status" value="1"/>
</dbReference>
<dbReference type="InterPro" id="IPR020904">
    <property type="entry name" value="Sc_DH/Rdtase_CS"/>
</dbReference>
<comment type="caution">
    <text evidence="2">The sequence shown here is derived from an EMBL/GenBank/DDBJ whole genome shotgun (WGS) entry which is preliminary data.</text>
</comment>
<dbReference type="Gene3D" id="3.40.50.720">
    <property type="entry name" value="NAD(P)-binding Rossmann-like Domain"/>
    <property type="match status" value="1"/>
</dbReference>
<dbReference type="PANTHER" id="PTHR15020">
    <property type="entry name" value="FLAVIN REDUCTASE-RELATED"/>
    <property type="match status" value="1"/>
</dbReference>
<protein>
    <submittedName>
        <fullName evidence="2">Uncharacterized protein YbjT (DUF2867 family)</fullName>
    </submittedName>
</protein>
<evidence type="ECO:0000259" key="1">
    <source>
        <dbReference type="Pfam" id="PF13460"/>
    </source>
</evidence>
<reference evidence="2" key="1">
    <citation type="submission" date="2022-03" db="EMBL/GenBank/DDBJ databases">
        <title>Genomic Encyclopedia of Type Strains, Phase III (KMG-III): the genomes of soil and plant-associated and newly described type strains.</title>
        <authorList>
            <person name="Whitman W."/>
        </authorList>
    </citation>
    <scope>NUCLEOTIDE SEQUENCE</scope>
    <source>
        <strain evidence="2">ANL 6-2</strain>
    </source>
</reference>
<proteinExistence type="predicted"/>
<evidence type="ECO:0000313" key="3">
    <source>
        <dbReference type="Proteomes" id="UP001205843"/>
    </source>
</evidence>
<dbReference type="EMBL" id="JALJXV010000002">
    <property type="protein sequence ID" value="MCP1673774.1"/>
    <property type="molecule type" value="Genomic_DNA"/>
</dbReference>
<sequence length="209" mass="22460">MKTLVIGANGKIGRQFCVLAAQSGLPIRAMIRDGGQADFFNQLGVETVIADLEGDFASAYENCEQVIFTAGSGPTTGADKTLMVDLYGAIRAVDLADERGLGRFVMVSAMRAANPLAAPEKLRPYCAAKFAADQYLRHAATEHVILKPGRLTDEPPSGCITTDPEAVEHIDISRGNVAHALLAVARNRALRNREYDLLDGEQPIDTVFS</sequence>
<evidence type="ECO:0000313" key="2">
    <source>
        <dbReference type="EMBL" id="MCP1673774.1"/>
    </source>
</evidence>
<organism evidence="2 3">
    <name type="scientific">Natronocella acetinitrilica</name>
    <dbReference type="NCBI Taxonomy" id="414046"/>
    <lineage>
        <taxon>Bacteria</taxon>
        <taxon>Pseudomonadati</taxon>
        <taxon>Pseudomonadota</taxon>
        <taxon>Gammaproteobacteria</taxon>
        <taxon>Chromatiales</taxon>
        <taxon>Ectothiorhodospiraceae</taxon>
        <taxon>Natronocella</taxon>
    </lineage>
</organism>
<dbReference type="InterPro" id="IPR036291">
    <property type="entry name" value="NAD(P)-bd_dom_sf"/>
</dbReference>
<dbReference type="PANTHER" id="PTHR15020:SF50">
    <property type="entry name" value="UPF0659 PROTEIN YMR090W"/>
    <property type="match status" value="1"/>
</dbReference>
<name>A0AAE3KAN8_9GAMM</name>
<dbReference type="AlphaFoldDB" id="A0AAE3KAN8"/>
<dbReference type="CDD" id="cd05243">
    <property type="entry name" value="SDR_a5"/>
    <property type="match status" value="1"/>
</dbReference>
<feature type="domain" description="NAD(P)-binding" evidence="1">
    <location>
        <begin position="7"/>
        <end position="187"/>
    </location>
</feature>
<dbReference type="InterPro" id="IPR016040">
    <property type="entry name" value="NAD(P)-bd_dom"/>
</dbReference>
<keyword evidence="3" id="KW-1185">Reference proteome</keyword>
<accession>A0AAE3KAN8</accession>
<dbReference type="Proteomes" id="UP001205843">
    <property type="component" value="Unassembled WGS sequence"/>
</dbReference>
<dbReference type="SUPFAM" id="SSF51735">
    <property type="entry name" value="NAD(P)-binding Rossmann-fold domains"/>
    <property type="match status" value="1"/>
</dbReference>
<dbReference type="RefSeq" id="WP_253474775.1">
    <property type="nucleotide sequence ID" value="NZ_JALJXV010000002.1"/>
</dbReference>